<evidence type="ECO:0000256" key="2">
    <source>
        <dbReference type="ARBA" id="ARBA00022771"/>
    </source>
</evidence>
<dbReference type="Gene3D" id="3.30.40.10">
    <property type="entry name" value="Zinc/RING finger domain, C3HC4 (zinc finger)"/>
    <property type="match status" value="2"/>
</dbReference>
<feature type="compositionally biased region" description="Basic and acidic residues" evidence="5">
    <location>
        <begin position="1"/>
        <end position="11"/>
    </location>
</feature>
<dbReference type="PANTHER" id="PTHR47177">
    <property type="entry name" value="F18C1.6 PROTEIN"/>
    <property type="match status" value="1"/>
</dbReference>
<dbReference type="PROSITE" id="PS50089">
    <property type="entry name" value="ZF_RING_2"/>
    <property type="match status" value="1"/>
</dbReference>
<name>A0A2P4YRM7_9STRA</name>
<dbReference type="SUPFAM" id="SSF57850">
    <property type="entry name" value="RING/U-box"/>
    <property type="match status" value="1"/>
</dbReference>
<dbReference type="InterPro" id="IPR001965">
    <property type="entry name" value="Znf_PHD"/>
</dbReference>
<organism evidence="7 8">
    <name type="scientific">Phytophthora palmivora</name>
    <dbReference type="NCBI Taxonomy" id="4796"/>
    <lineage>
        <taxon>Eukaryota</taxon>
        <taxon>Sar</taxon>
        <taxon>Stramenopiles</taxon>
        <taxon>Oomycota</taxon>
        <taxon>Peronosporomycetes</taxon>
        <taxon>Peronosporales</taxon>
        <taxon>Peronosporaceae</taxon>
        <taxon>Phytophthora</taxon>
    </lineage>
</organism>
<dbReference type="SMART" id="SM00249">
    <property type="entry name" value="PHD"/>
    <property type="match status" value="1"/>
</dbReference>
<dbReference type="InterPro" id="IPR035441">
    <property type="entry name" value="TFIIS/LEDGF_dom_sf"/>
</dbReference>
<proteinExistence type="predicted"/>
<evidence type="ECO:0000256" key="5">
    <source>
        <dbReference type="SAM" id="MobiDB-lite"/>
    </source>
</evidence>
<keyword evidence="8" id="KW-1185">Reference proteome</keyword>
<dbReference type="Pfam" id="PF13639">
    <property type="entry name" value="zf-RING_2"/>
    <property type="match status" value="1"/>
</dbReference>
<sequence length="574" mass="63794">MADEEKRRVPEIVDFIDDDHDDNSRDNGHDDEDDVVEVNEADACCICQDVVDALEQGHLSKCDHRFHFDCIVAWAKVTNLCPLCKTKFNSVTRQDAQGAVAHREVIQDIKQVYRPDPSDHDFAAQLRLVNQARCELCGSGEDEHVLLLCEALGCGVANHTYCIGLRSVPNTSWYCSRHAATQQRASDAIERPATTVSTRRRTRRLASLMSNVLGGRGSTATRSRRRGTPGFVAVEEAENRRPMRGIAAAYALRMSRELMQVQLRADAMFARGDLTQSSLYGRRSGSNTSATQHGTRSMVASSASSMIDQMWEDQSRSRQELAAAAIATHDPSLLNDSSSRPIQRSNRVSNSFAPEYCELAKLMQDAVSSDNYASSVALLIPKTAKLRLVSRVKTFFSRLNQKEKAAAVELGCLSVLHQWIRVSEHEGENSSSSPNPQVLDAVIGIFETLPVRKEDLVEENGLQGTMDSLAELSDVSIEIRQRIIELSEKWRDLNPPAPSESPQPLVVQHVSSPVNGAQDLPLITAFTSPKRPARAKGKRKRSREAWSDTVVEYVKAKLYPLYKQKYGARLSFRG</sequence>
<reference evidence="7 8" key="1">
    <citation type="journal article" date="2017" name="Genome Biol. Evol.">
        <title>Phytophthora megakarya and P. palmivora, closely related causal agents of cacao black pod rot, underwent increases in genome sizes and gene numbers by different mechanisms.</title>
        <authorList>
            <person name="Ali S.S."/>
            <person name="Shao J."/>
            <person name="Lary D.J."/>
            <person name="Kronmiller B."/>
            <person name="Shen D."/>
            <person name="Strem M.D."/>
            <person name="Amoako-Attah I."/>
            <person name="Akrofi A.Y."/>
            <person name="Begoude B.A."/>
            <person name="Ten Hoopen G.M."/>
            <person name="Coulibaly K."/>
            <person name="Kebe B.I."/>
            <person name="Melnick R.L."/>
            <person name="Guiltinan M.J."/>
            <person name="Tyler B.M."/>
            <person name="Meinhardt L.W."/>
            <person name="Bailey B.A."/>
        </authorList>
    </citation>
    <scope>NUCLEOTIDE SEQUENCE [LARGE SCALE GENOMIC DNA]</scope>
    <source>
        <strain evidence="8">sbr112.9</strain>
    </source>
</reference>
<feature type="region of interest" description="Disordered" evidence="5">
    <location>
        <begin position="1"/>
        <end position="32"/>
    </location>
</feature>
<gene>
    <name evidence="7" type="ORF">PHPALM_1700</name>
</gene>
<dbReference type="AlphaFoldDB" id="A0A2P4YRM7"/>
<evidence type="ECO:0000313" key="7">
    <source>
        <dbReference type="EMBL" id="POM80458.1"/>
    </source>
</evidence>
<comment type="caution">
    <text evidence="7">The sequence shown here is derived from an EMBL/GenBank/DDBJ whole genome shotgun (WGS) entry which is preliminary data.</text>
</comment>
<protein>
    <recommendedName>
        <fullName evidence="6">RING-type domain-containing protein</fullName>
    </recommendedName>
</protein>
<dbReference type="EMBL" id="NCKW01000449">
    <property type="protein sequence ID" value="POM80458.1"/>
    <property type="molecule type" value="Genomic_DNA"/>
</dbReference>
<dbReference type="InterPro" id="IPR013083">
    <property type="entry name" value="Znf_RING/FYVE/PHD"/>
</dbReference>
<accession>A0A2P4YRM7</accession>
<dbReference type="InterPro" id="IPR011011">
    <property type="entry name" value="Znf_FYVE_PHD"/>
</dbReference>
<feature type="region of interest" description="Disordered" evidence="5">
    <location>
        <begin position="278"/>
        <end position="298"/>
    </location>
</feature>
<dbReference type="InterPro" id="IPR001841">
    <property type="entry name" value="Znf_RING"/>
</dbReference>
<keyword evidence="2 4" id="KW-0863">Zinc-finger</keyword>
<evidence type="ECO:0000256" key="4">
    <source>
        <dbReference type="PROSITE-ProRule" id="PRU00175"/>
    </source>
</evidence>
<evidence type="ECO:0000313" key="8">
    <source>
        <dbReference type="Proteomes" id="UP000237271"/>
    </source>
</evidence>
<evidence type="ECO:0000256" key="3">
    <source>
        <dbReference type="ARBA" id="ARBA00022833"/>
    </source>
</evidence>
<evidence type="ECO:0000259" key="6">
    <source>
        <dbReference type="PROSITE" id="PS50089"/>
    </source>
</evidence>
<dbReference type="Proteomes" id="UP000237271">
    <property type="component" value="Unassembled WGS sequence"/>
</dbReference>
<evidence type="ECO:0000256" key="1">
    <source>
        <dbReference type="ARBA" id="ARBA00022723"/>
    </source>
</evidence>
<dbReference type="Gene3D" id="1.20.930.10">
    <property type="entry name" value="Conserved domain common to transcription factors TFIIS, elongin A, CRSP70"/>
    <property type="match status" value="1"/>
</dbReference>
<dbReference type="GO" id="GO:0008270">
    <property type="term" value="F:zinc ion binding"/>
    <property type="evidence" value="ECO:0007669"/>
    <property type="project" value="UniProtKB-KW"/>
</dbReference>
<keyword evidence="3" id="KW-0862">Zinc</keyword>
<dbReference type="PANTHER" id="PTHR47177:SF3">
    <property type="entry name" value="F18C1.6 PROTEIN"/>
    <property type="match status" value="1"/>
</dbReference>
<dbReference type="SUPFAM" id="SSF57903">
    <property type="entry name" value="FYVE/PHD zinc finger"/>
    <property type="match status" value="1"/>
</dbReference>
<feature type="domain" description="RING-type" evidence="6">
    <location>
        <begin position="44"/>
        <end position="85"/>
    </location>
</feature>
<keyword evidence="1" id="KW-0479">Metal-binding</keyword>
<dbReference type="OrthoDB" id="1630758at2759"/>
<dbReference type="SMART" id="SM00184">
    <property type="entry name" value="RING"/>
    <property type="match status" value="1"/>
</dbReference>